<dbReference type="InterPro" id="IPR036869">
    <property type="entry name" value="J_dom_sf"/>
</dbReference>
<proteinExistence type="predicted"/>
<dbReference type="PANTHER" id="PTHR44743">
    <property type="entry name" value="PUTATIVE, EXPRESSED-RELATED"/>
    <property type="match status" value="1"/>
</dbReference>
<protein>
    <submittedName>
        <fullName evidence="2">Chaperone protein DnaJ</fullName>
    </submittedName>
</protein>
<accession>A0A1D1YUK6</accession>
<dbReference type="PRINTS" id="PR00625">
    <property type="entry name" value="JDOMAIN"/>
</dbReference>
<dbReference type="PROSITE" id="PS50076">
    <property type="entry name" value="DNAJ_2"/>
    <property type="match status" value="1"/>
</dbReference>
<evidence type="ECO:0000313" key="2">
    <source>
        <dbReference type="EMBL" id="JAT58311.1"/>
    </source>
</evidence>
<dbReference type="InterPro" id="IPR018253">
    <property type="entry name" value="DnaJ_domain_CS"/>
</dbReference>
<reference evidence="2" key="1">
    <citation type="submission" date="2015-07" db="EMBL/GenBank/DDBJ databases">
        <title>Transcriptome Assembly of Anthurium amnicola.</title>
        <authorList>
            <person name="Suzuki J."/>
        </authorList>
    </citation>
    <scope>NUCLEOTIDE SEQUENCE</scope>
</reference>
<dbReference type="GO" id="GO:0005783">
    <property type="term" value="C:endoplasmic reticulum"/>
    <property type="evidence" value="ECO:0007669"/>
    <property type="project" value="UniProtKB-ARBA"/>
</dbReference>
<evidence type="ECO:0000259" key="1">
    <source>
        <dbReference type="PROSITE" id="PS50076"/>
    </source>
</evidence>
<dbReference type="SMART" id="SM00271">
    <property type="entry name" value="DnaJ"/>
    <property type="match status" value="1"/>
</dbReference>
<dbReference type="PANTHER" id="PTHR44743:SF10">
    <property type="entry name" value="J DOMAIN-CONTAINING PROTEIN"/>
    <property type="match status" value="1"/>
</dbReference>
<dbReference type="AlphaFoldDB" id="A0A1D1YUK6"/>
<dbReference type="Gene3D" id="1.10.287.110">
    <property type="entry name" value="DnaJ domain"/>
    <property type="match status" value="1"/>
</dbReference>
<dbReference type="EMBL" id="GDJX01009625">
    <property type="protein sequence ID" value="JAT58311.1"/>
    <property type="molecule type" value="Transcribed_RNA"/>
</dbReference>
<dbReference type="CDD" id="cd06257">
    <property type="entry name" value="DnaJ"/>
    <property type="match status" value="1"/>
</dbReference>
<sequence>MEDGSKDYYAVLGVHRGSPSADIRSAYRKLALKWHPDRWAGKTTAVEEAKRRFQQIQEAYQVLSDQRKRSLYDVGLHGPDEDDDDVEGFAGFLQEMVALMSDASRGRKVYSLEDLQRMLVGMAQDLDFANTTQRRFAPALEKTAGATRLS</sequence>
<dbReference type="InterPro" id="IPR001623">
    <property type="entry name" value="DnaJ_domain"/>
</dbReference>
<dbReference type="Pfam" id="PF00226">
    <property type="entry name" value="DnaJ"/>
    <property type="match status" value="1"/>
</dbReference>
<dbReference type="SUPFAM" id="SSF46565">
    <property type="entry name" value="Chaperone J-domain"/>
    <property type="match status" value="1"/>
</dbReference>
<gene>
    <name evidence="2" type="primary">dnaJ_41</name>
    <name evidence="2" type="ORF">g.104157</name>
</gene>
<name>A0A1D1YUK6_9ARAE</name>
<dbReference type="PROSITE" id="PS00636">
    <property type="entry name" value="DNAJ_1"/>
    <property type="match status" value="1"/>
</dbReference>
<organism evidence="2">
    <name type="scientific">Anthurium amnicola</name>
    <dbReference type="NCBI Taxonomy" id="1678845"/>
    <lineage>
        <taxon>Eukaryota</taxon>
        <taxon>Viridiplantae</taxon>
        <taxon>Streptophyta</taxon>
        <taxon>Embryophyta</taxon>
        <taxon>Tracheophyta</taxon>
        <taxon>Spermatophyta</taxon>
        <taxon>Magnoliopsida</taxon>
        <taxon>Liliopsida</taxon>
        <taxon>Araceae</taxon>
        <taxon>Pothoideae</taxon>
        <taxon>Potheae</taxon>
        <taxon>Anthurium</taxon>
    </lineage>
</organism>
<feature type="domain" description="J" evidence="1">
    <location>
        <begin position="7"/>
        <end position="76"/>
    </location>
</feature>